<feature type="compositionally biased region" description="Basic and acidic residues" evidence="1">
    <location>
        <begin position="1"/>
        <end position="12"/>
    </location>
</feature>
<name>A0A5J4VXM0_9EUKA</name>
<dbReference type="OrthoDB" id="5593919at2759"/>
<dbReference type="EMBL" id="SNRW01004412">
    <property type="protein sequence ID" value="KAA6387345.1"/>
    <property type="molecule type" value="Genomic_DNA"/>
</dbReference>
<dbReference type="Proteomes" id="UP000324800">
    <property type="component" value="Unassembled WGS sequence"/>
</dbReference>
<organism evidence="2 3">
    <name type="scientific">Streblomastix strix</name>
    <dbReference type="NCBI Taxonomy" id="222440"/>
    <lineage>
        <taxon>Eukaryota</taxon>
        <taxon>Metamonada</taxon>
        <taxon>Preaxostyla</taxon>
        <taxon>Oxymonadida</taxon>
        <taxon>Streblomastigidae</taxon>
        <taxon>Streblomastix</taxon>
    </lineage>
</organism>
<dbReference type="AlphaFoldDB" id="A0A5J4VXM0"/>
<gene>
    <name evidence="2" type="ORF">EZS28_017128</name>
</gene>
<feature type="compositionally biased region" description="Acidic residues" evidence="1">
    <location>
        <begin position="23"/>
        <end position="33"/>
    </location>
</feature>
<evidence type="ECO:0000313" key="3">
    <source>
        <dbReference type="Proteomes" id="UP000324800"/>
    </source>
</evidence>
<evidence type="ECO:0000256" key="1">
    <source>
        <dbReference type="SAM" id="MobiDB-lite"/>
    </source>
</evidence>
<feature type="region of interest" description="Disordered" evidence="1">
    <location>
        <begin position="1"/>
        <end position="33"/>
    </location>
</feature>
<reference evidence="2 3" key="1">
    <citation type="submission" date="2019-03" db="EMBL/GenBank/DDBJ databases">
        <title>Single cell metagenomics reveals metabolic interactions within the superorganism composed of flagellate Streblomastix strix and complex community of Bacteroidetes bacteria on its surface.</title>
        <authorList>
            <person name="Treitli S.C."/>
            <person name="Kolisko M."/>
            <person name="Husnik F."/>
            <person name="Keeling P."/>
            <person name="Hampl V."/>
        </authorList>
    </citation>
    <scope>NUCLEOTIDE SEQUENCE [LARGE SCALE GENOMIC DNA]</scope>
    <source>
        <strain evidence="2">ST1C</strain>
    </source>
</reference>
<comment type="caution">
    <text evidence="2">The sequence shown here is derived from an EMBL/GenBank/DDBJ whole genome shotgun (WGS) entry which is preliminary data.</text>
</comment>
<proteinExistence type="predicted"/>
<feature type="region of interest" description="Disordered" evidence="1">
    <location>
        <begin position="61"/>
        <end position="103"/>
    </location>
</feature>
<protein>
    <submittedName>
        <fullName evidence="2">Uncharacterized protein</fullName>
    </submittedName>
</protein>
<evidence type="ECO:0000313" key="2">
    <source>
        <dbReference type="EMBL" id="KAA6387345.1"/>
    </source>
</evidence>
<accession>A0A5J4VXM0</accession>
<sequence length="398" mass="47520">MSEKRELELERREKKKRKRVQCEEEEDSFDDENIDKLEEDKEFYYLTHECKVSNDPLDKYKKKINKVQQDKQRKRTRSDSEDEFKDDSIPRDDSRFEEEEENEVNPNIVCVSKQWNDNFEAILSGNLFDDDQYTPNESSSFIDKTHNLIEPNCRTDLCEYCYEADMIFLKMQKFHIAFKDLPNDQQLKINKWKEHIDRADHQREQLPFTIQCINRIFESEFFSDVFQCNWFSDGGPHFRNQLLVRHLFREDEFAIPGIQFTINYSEPYHGKGEPDSIFGQYERELKRNMKQRGIRTLIELQEELQKITFIDAAKSEFIAKQHEIIIFDVDDLEDEIEFVDINNFKQYLSFTLQEGRIIAEKVTNGPENQKQVIAINVKKRDVNPTPKRSTVPISSQDS</sequence>